<evidence type="ECO:0000313" key="4">
    <source>
        <dbReference type="Proteomes" id="UP000008207"/>
    </source>
</evidence>
<proteinExistence type="predicted"/>
<protein>
    <recommendedName>
        <fullName evidence="1">Glutamyl-tRNA reductase N-terminal domain-containing protein</fullName>
    </recommendedName>
</protein>
<name>B8ISJ0_METNO</name>
<dbReference type="STRING" id="460265.Mnod_3931"/>
<dbReference type="Pfam" id="PF05201">
    <property type="entry name" value="GlutR_N"/>
    <property type="match status" value="1"/>
</dbReference>
<gene>
    <name evidence="2" type="ordered locus">Mnod_3931</name>
    <name evidence="3" type="ordered locus">Mnod_4038</name>
</gene>
<dbReference type="GO" id="GO:0008883">
    <property type="term" value="F:glutamyl-tRNA reductase activity"/>
    <property type="evidence" value="ECO:0007669"/>
    <property type="project" value="InterPro"/>
</dbReference>
<reference evidence="2 4" key="1">
    <citation type="submission" date="2009-01" db="EMBL/GenBank/DDBJ databases">
        <title>Complete sequence of chromosome of Methylobacterium nodulans ORS 2060.</title>
        <authorList>
            <consortium name="US DOE Joint Genome Institute"/>
            <person name="Lucas S."/>
            <person name="Copeland A."/>
            <person name="Lapidus A."/>
            <person name="Glavina del Rio T."/>
            <person name="Dalin E."/>
            <person name="Tice H."/>
            <person name="Bruce D."/>
            <person name="Goodwin L."/>
            <person name="Pitluck S."/>
            <person name="Sims D."/>
            <person name="Brettin T."/>
            <person name="Detter J.C."/>
            <person name="Han C."/>
            <person name="Larimer F."/>
            <person name="Land M."/>
            <person name="Hauser L."/>
            <person name="Kyrpides N."/>
            <person name="Ivanova N."/>
            <person name="Marx C.J."/>
            <person name="Richardson P."/>
        </authorList>
    </citation>
    <scope>NUCLEOTIDE SEQUENCE [LARGE SCALE GENOMIC DNA]</scope>
    <source>
        <strain evidence="4">LMG 21967 / CNCM I-2342 / ORS 2060</strain>
        <strain evidence="2">ORS 2060</strain>
    </source>
</reference>
<feature type="domain" description="Glutamyl-tRNA reductase N-terminal" evidence="1">
    <location>
        <begin position="9"/>
        <end position="81"/>
    </location>
</feature>
<accession>B8ISJ0</accession>
<keyword evidence="4" id="KW-1185">Reference proteome</keyword>
<evidence type="ECO:0000259" key="1">
    <source>
        <dbReference type="Pfam" id="PF05201"/>
    </source>
</evidence>
<dbReference type="KEGG" id="mno:Mnod_4038"/>
<dbReference type="Proteomes" id="UP000008207">
    <property type="component" value="Chromosome"/>
</dbReference>
<sequence length="291" mass="32590">MADNLAAIGVFTLPTCSRVEFYSEENALVNIPSEVFAGFDFRPIEGAAAIMQRIAEIASGVRSRILGERNIIQQLEGAYKRLDPNLPIARIARQGIDFGLTARKIYQFNAPPIYDQFVRYIMADRCQNGELPDHLYLLGSSNLSYDLIESGVEEHFRSTTIVTRDPKSARKRLHRETDKKVEVIHQKEFGHAREPQSLVVIATSNLTDQDKADLQNALLRLEPRTVVDLTANPVMAAALAGKLNYVNMYGEEFRRLIDQNNEQLAPKVPLVRSDIEAALRTAQLDLSAKAP</sequence>
<dbReference type="KEGG" id="mno:Mnod_3931"/>
<dbReference type="GO" id="GO:0050661">
    <property type="term" value="F:NADP binding"/>
    <property type="evidence" value="ECO:0007669"/>
    <property type="project" value="InterPro"/>
</dbReference>
<dbReference type="HOGENOM" id="CLU_852244_0_0_5"/>
<dbReference type="InterPro" id="IPR015895">
    <property type="entry name" value="4pyrrol_synth_GluRdtase_N"/>
</dbReference>
<dbReference type="EMBL" id="CP001349">
    <property type="protein sequence ID" value="ACL58919.1"/>
    <property type="molecule type" value="Genomic_DNA"/>
</dbReference>
<dbReference type="AlphaFoldDB" id="B8ISJ0"/>
<dbReference type="SUPFAM" id="SSF69742">
    <property type="entry name" value="Glutamyl tRNA-reductase catalytic, N-terminal domain"/>
    <property type="match status" value="1"/>
</dbReference>
<dbReference type="Gene3D" id="3.30.460.30">
    <property type="entry name" value="Glutamyl-tRNA reductase, N-terminal domain"/>
    <property type="match status" value="1"/>
</dbReference>
<evidence type="ECO:0000313" key="2">
    <source>
        <dbReference type="EMBL" id="ACL58830.1"/>
    </source>
</evidence>
<evidence type="ECO:0000313" key="3">
    <source>
        <dbReference type="EMBL" id="ACL58919.1"/>
    </source>
</evidence>
<dbReference type="InterPro" id="IPR036343">
    <property type="entry name" value="GluRdtase_N_sf"/>
</dbReference>
<organism evidence="2 4">
    <name type="scientific">Methylobacterium nodulans (strain LMG 21967 / CNCM I-2342 / ORS 2060)</name>
    <dbReference type="NCBI Taxonomy" id="460265"/>
    <lineage>
        <taxon>Bacteria</taxon>
        <taxon>Pseudomonadati</taxon>
        <taxon>Pseudomonadota</taxon>
        <taxon>Alphaproteobacteria</taxon>
        <taxon>Hyphomicrobiales</taxon>
        <taxon>Methylobacteriaceae</taxon>
        <taxon>Methylobacterium</taxon>
    </lineage>
</organism>
<dbReference type="EMBL" id="CP001349">
    <property type="protein sequence ID" value="ACL58830.1"/>
    <property type="molecule type" value="Genomic_DNA"/>
</dbReference>
<dbReference type="GO" id="GO:0033014">
    <property type="term" value="P:tetrapyrrole biosynthetic process"/>
    <property type="evidence" value="ECO:0007669"/>
    <property type="project" value="InterPro"/>
</dbReference>
<dbReference type="eggNOG" id="COG0373">
    <property type="taxonomic scope" value="Bacteria"/>
</dbReference>